<keyword evidence="1" id="KW-0812">Transmembrane</keyword>
<gene>
    <name evidence="2" type="ORF">SAMN05421509_107103</name>
</gene>
<proteinExistence type="predicted"/>
<keyword evidence="1" id="KW-0472">Membrane</keyword>
<protein>
    <submittedName>
        <fullName evidence="2">Uncharacterized protein</fullName>
    </submittedName>
</protein>
<keyword evidence="1" id="KW-1133">Transmembrane helix</keyword>
<reference evidence="2 3" key="1">
    <citation type="submission" date="2017-08" db="EMBL/GenBank/DDBJ databases">
        <authorList>
            <person name="de Groot N.N."/>
        </authorList>
    </citation>
    <scope>NUCLEOTIDE SEQUENCE [LARGE SCALE GENOMIC DNA]</scope>
    <source>
        <strain evidence="2 3">USBA 855</strain>
    </source>
</reference>
<sequence>MPTFTHVVTTIRPFRIVSATQHRYLRYGCASLALALTALAWQSQGTVPALMLTFGLGSALLGDALQRTGPLSERLDAAFGEALTHLGMASAATLGVLFLLR</sequence>
<dbReference type="OrthoDB" id="9899574at2"/>
<name>A0A285VTF9_9GAMM</name>
<evidence type="ECO:0000313" key="3">
    <source>
        <dbReference type="Proteomes" id="UP000219023"/>
    </source>
</evidence>
<evidence type="ECO:0000256" key="1">
    <source>
        <dbReference type="SAM" id="Phobius"/>
    </source>
</evidence>
<feature type="transmembrane region" description="Helical" evidence="1">
    <location>
        <begin position="77"/>
        <end position="100"/>
    </location>
</feature>
<dbReference type="EMBL" id="OBQJ01000007">
    <property type="protein sequence ID" value="SOC56516.1"/>
    <property type="molecule type" value="Genomic_DNA"/>
</dbReference>
<accession>A0A285VTF9</accession>
<evidence type="ECO:0000313" key="2">
    <source>
        <dbReference type="EMBL" id="SOC56516.1"/>
    </source>
</evidence>
<dbReference type="RefSeq" id="WP_097023439.1">
    <property type="nucleotide sequence ID" value="NZ_OBQJ01000007.1"/>
</dbReference>
<feature type="transmembrane region" description="Helical" evidence="1">
    <location>
        <begin position="24"/>
        <end position="41"/>
    </location>
</feature>
<dbReference type="Proteomes" id="UP000219023">
    <property type="component" value="Unassembled WGS sequence"/>
</dbReference>
<dbReference type="AlphaFoldDB" id="A0A285VTF9"/>
<organism evidence="2 3">
    <name type="scientific">Chromohalobacter canadensis</name>
    <dbReference type="NCBI Taxonomy" id="141389"/>
    <lineage>
        <taxon>Bacteria</taxon>
        <taxon>Pseudomonadati</taxon>
        <taxon>Pseudomonadota</taxon>
        <taxon>Gammaproteobacteria</taxon>
        <taxon>Oceanospirillales</taxon>
        <taxon>Halomonadaceae</taxon>
        <taxon>Chromohalobacter</taxon>
    </lineage>
</organism>